<dbReference type="InterPro" id="IPR002173">
    <property type="entry name" value="Carboh/pur_kinase_PfkB_CS"/>
</dbReference>
<dbReference type="SUPFAM" id="SSF53613">
    <property type="entry name" value="Ribokinase-like"/>
    <property type="match status" value="1"/>
</dbReference>
<keyword evidence="8" id="KW-1185">Reference proteome</keyword>
<dbReference type="Pfam" id="PF00294">
    <property type="entry name" value="PfkB"/>
    <property type="match status" value="1"/>
</dbReference>
<dbReference type="InterPro" id="IPR029056">
    <property type="entry name" value="Ribokinase-like"/>
</dbReference>
<dbReference type="PANTHER" id="PTHR43085">
    <property type="entry name" value="HEXOKINASE FAMILY MEMBER"/>
    <property type="match status" value="1"/>
</dbReference>
<evidence type="ECO:0000256" key="3">
    <source>
        <dbReference type="ARBA" id="ARBA00022741"/>
    </source>
</evidence>
<dbReference type="Proteomes" id="UP001232493">
    <property type="component" value="Chromosome"/>
</dbReference>
<dbReference type="Gene3D" id="3.40.1190.30">
    <property type="match status" value="1"/>
</dbReference>
<evidence type="ECO:0000313" key="8">
    <source>
        <dbReference type="Proteomes" id="UP001232493"/>
    </source>
</evidence>
<keyword evidence="3" id="KW-0547">Nucleotide-binding</keyword>
<reference evidence="7 8" key="1">
    <citation type="submission" date="2021-02" db="EMBL/GenBank/DDBJ databases">
        <title>Characterization of Marinitoga sp. nov. str. BP5-C20A.</title>
        <authorList>
            <person name="Erauso G."/>
            <person name="Postec A."/>
        </authorList>
    </citation>
    <scope>NUCLEOTIDE SEQUENCE [LARGE SCALE GENOMIC DNA]</scope>
    <source>
        <strain evidence="7 8">BP5-C20A</strain>
    </source>
</reference>
<keyword evidence="5" id="KW-0067">ATP-binding</keyword>
<gene>
    <name evidence="7" type="ORF">JRV97_07310</name>
</gene>
<dbReference type="InterPro" id="IPR050306">
    <property type="entry name" value="PfkB_Carbo_kinase"/>
</dbReference>
<dbReference type="PANTHER" id="PTHR43085:SF1">
    <property type="entry name" value="PSEUDOURIDINE KINASE-RELATED"/>
    <property type="match status" value="1"/>
</dbReference>
<dbReference type="InterPro" id="IPR011611">
    <property type="entry name" value="PfkB_dom"/>
</dbReference>
<name>A0ABY8PNI6_9BACT</name>
<keyword evidence="4" id="KW-0418">Kinase</keyword>
<dbReference type="Gene3D" id="6.10.140.490">
    <property type="match status" value="1"/>
</dbReference>
<dbReference type="EMBL" id="CP069362">
    <property type="protein sequence ID" value="WGS64183.1"/>
    <property type="molecule type" value="Genomic_DNA"/>
</dbReference>
<evidence type="ECO:0000259" key="6">
    <source>
        <dbReference type="Pfam" id="PF00294"/>
    </source>
</evidence>
<dbReference type="PROSITE" id="PS00583">
    <property type="entry name" value="PFKB_KINASES_1"/>
    <property type="match status" value="1"/>
</dbReference>
<organism evidence="7 8">
    <name type="scientific">Marinitoga aeolica</name>
    <dbReference type="NCBI Taxonomy" id="2809031"/>
    <lineage>
        <taxon>Bacteria</taxon>
        <taxon>Thermotogati</taxon>
        <taxon>Thermotogota</taxon>
        <taxon>Thermotogae</taxon>
        <taxon>Petrotogales</taxon>
        <taxon>Petrotogaceae</taxon>
        <taxon>Marinitoga</taxon>
    </lineage>
</organism>
<evidence type="ECO:0000313" key="7">
    <source>
        <dbReference type="EMBL" id="WGS64183.1"/>
    </source>
</evidence>
<evidence type="ECO:0000256" key="4">
    <source>
        <dbReference type="ARBA" id="ARBA00022777"/>
    </source>
</evidence>
<evidence type="ECO:0000256" key="5">
    <source>
        <dbReference type="ARBA" id="ARBA00022840"/>
    </source>
</evidence>
<evidence type="ECO:0000256" key="1">
    <source>
        <dbReference type="ARBA" id="ARBA00010688"/>
    </source>
</evidence>
<sequence length="301" mass="34325">MFLSIGEVLIDMITESDSLYNATVFQKFFGGSPANIAINVARQGIESHLLSTIGKDPFGKFIEDFLLKNNVKIDYLVEREDIYTDIVFVNKSKKTPEFKAYRNASLKLEIPDNLDLEKIRIIHISSWAVSETKQFEKIYELVKEAKKKNILIGFDPNYRKILWNNKYSIIDVLKVLGPYIDISKPSFDDAENIFGKDTIKNYIKYFEENGIKNIIFTLGKDGALIHNKKYEENIPTFATKVIDVTGAGDAVWSGIYTGLLNDLNIIESTKLGLAFAAEKLKYIGAITPIEHWEILKDKYEI</sequence>
<evidence type="ECO:0000256" key="2">
    <source>
        <dbReference type="ARBA" id="ARBA00022679"/>
    </source>
</evidence>
<protein>
    <recommendedName>
        <fullName evidence="6">Carbohydrate kinase PfkB domain-containing protein</fullName>
    </recommendedName>
</protein>
<feature type="domain" description="Carbohydrate kinase PfkB" evidence="6">
    <location>
        <begin position="3"/>
        <end position="291"/>
    </location>
</feature>
<proteinExistence type="inferred from homology"/>
<dbReference type="Gene3D" id="3.40.1620.20">
    <property type="match status" value="1"/>
</dbReference>
<accession>A0ABY8PNI6</accession>
<dbReference type="RefSeq" id="WP_280997625.1">
    <property type="nucleotide sequence ID" value="NZ_CP069362.1"/>
</dbReference>
<comment type="similarity">
    <text evidence="1">Belongs to the carbohydrate kinase PfkB family.</text>
</comment>
<keyword evidence="2" id="KW-0808">Transferase</keyword>